<evidence type="ECO:0000313" key="1">
    <source>
        <dbReference type="EMBL" id="KAK4422634.1"/>
    </source>
</evidence>
<dbReference type="Proteomes" id="UP001293254">
    <property type="component" value="Unassembled WGS sequence"/>
</dbReference>
<protein>
    <submittedName>
        <fullName evidence="1">Uncharacterized protein</fullName>
    </submittedName>
</protein>
<reference evidence="1" key="1">
    <citation type="submission" date="2020-06" db="EMBL/GenBank/DDBJ databases">
        <authorList>
            <person name="Li T."/>
            <person name="Hu X."/>
            <person name="Zhang T."/>
            <person name="Song X."/>
            <person name="Zhang H."/>
            <person name="Dai N."/>
            <person name="Sheng W."/>
            <person name="Hou X."/>
            <person name="Wei L."/>
        </authorList>
    </citation>
    <scope>NUCLEOTIDE SEQUENCE</scope>
    <source>
        <strain evidence="1">3651</strain>
        <tissue evidence="1">Leaf</tissue>
    </source>
</reference>
<name>A0AAE1Y2T3_9LAMI</name>
<dbReference type="EMBL" id="JACGWO010000007">
    <property type="protein sequence ID" value="KAK4422634.1"/>
    <property type="molecule type" value="Genomic_DNA"/>
</dbReference>
<evidence type="ECO:0000313" key="2">
    <source>
        <dbReference type="Proteomes" id="UP001293254"/>
    </source>
</evidence>
<keyword evidence="2" id="KW-1185">Reference proteome</keyword>
<organism evidence="1 2">
    <name type="scientific">Sesamum alatum</name>
    <dbReference type="NCBI Taxonomy" id="300844"/>
    <lineage>
        <taxon>Eukaryota</taxon>
        <taxon>Viridiplantae</taxon>
        <taxon>Streptophyta</taxon>
        <taxon>Embryophyta</taxon>
        <taxon>Tracheophyta</taxon>
        <taxon>Spermatophyta</taxon>
        <taxon>Magnoliopsida</taxon>
        <taxon>eudicotyledons</taxon>
        <taxon>Gunneridae</taxon>
        <taxon>Pentapetalae</taxon>
        <taxon>asterids</taxon>
        <taxon>lamiids</taxon>
        <taxon>Lamiales</taxon>
        <taxon>Pedaliaceae</taxon>
        <taxon>Sesamum</taxon>
    </lineage>
</organism>
<comment type="caution">
    <text evidence="1">The sequence shown here is derived from an EMBL/GenBank/DDBJ whole genome shotgun (WGS) entry which is preliminary data.</text>
</comment>
<proteinExistence type="predicted"/>
<sequence length="101" mass="11355">MGNLGTPARSGGYRLPFLLSHFHVNKIKSENFSIHSTKRYGDIGIGDFIGLHRLQCFQNFFFRKRLSTKKGFLPGLRASMNLVGFPVLAPPFRLSFLSSPP</sequence>
<accession>A0AAE1Y2T3</accession>
<reference evidence="1" key="2">
    <citation type="journal article" date="2024" name="Plant">
        <title>Genomic evolution and insights into agronomic trait innovations of Sesamum species.</title>
        <authorList>
            <person name="Miao H."/>
            <person name="Wang L."/>
            <person name="Qu L."/>
            <person name="Liu H."/>
            <person name="Sun Y."/>
            <person name="Le M."/>
            <person name="Wang Q."/>
            <person name="Wei S."/>
            <person name="Zheng Y."/>
            <person name="Lin W."/>
            <person name="Duan Y."/>
            <person name="Cao H."/>
            <person name="Xiong S."/>
            <person name="Wang X."/>
            <person name="Wei L."/>
            <person name="Li C."/>
            <person name="Ma Q."/>
            <person name="Ju M."/>
            <person name="Zhao R."/>
            <person name="Li G."/>
            <person name="Mu C."/>
            <person name="Tian Q."/>
            <person name="Mei H."/>
            <person name="Zhang T."/>
            <person name="Gao T."/>
            <person name="Zhang H."/>
        </authorList>
    </citation>
    <scope>NUCLEOTIDE SEQUENCE</scope>
    <source>
        <strain evidence="1">3651</strain>
    </source>
</reference>
<dbReference type="AlphaFoldDB" id="A0AAE1Y2T3"/>
<gene>
    <name evidence="1" type="ORF">Salat_1845900</name>
</gene>